<feature type="transmembrane region" description="Helical" evidence="1">
    <location>
        <begin position="216"/>
        <end position="235"/>
    </location>
</feature>
<organism evidence="3 4">
    <name type="scientific">Adineta steineri</name>
    <dbReference type="NCBI Taxonomy" id="433720"/>
    <lineage>
        <taxon>Eukaryota</taxon>
        <taxon>Metazoa</taxon>
        <taxon>Spiralia</taxon>
        <taxon>Gnathifera</taxon>
        <taxon>Rotifera</taxon>
        <taxon>Eurotatoria</taxon>
        <taxon>Bdelloidea</taxon>
        <taxon>Adinetida</taxon>
        <taxon>Adinetidae</taxon>
        <taxon>Adineta</taxon>
    </lineage>
</organism>
<dbReference type="AlphaFoldDB" id="A0A815IB49"/>
<sequence>MDQDANDFIENIDSTSQSLMEYTHRGITCLLDLPNEILLQIFRYLSLPSIFHSFSTSSQPELRPHRLIHAYYNKMKLDGIINNDYNDLANLFSDSNISFRPQSLILNNKNVNCIIQRFLAYTDINIIKSIFAHLRYLTLIDCSSSDLRRIQRYNVDMTLMEYLHIVIRTIDEDLDFLLDDSCDATINQFLFGTQISSLHEVIIHTPDGLMLPPQNYALFIVLFLDFTIVGVDISWMISLHYTGSSPFKSFIFCEIWRFVDFPVWAICQILVSWISFERHILIFHNRLLVGKWRMIYLHYAPPIILIVYSDWTTRALEYCNFICYPNPLLLPFVYLISLPEVWTNIHKIIYRLKNRRIAPLPHIG</sequence>
<gene>
    <name evidence="3" type="ORF">VCS650_LOCUS34440</name>
</gene>
<dbReference type="SUPFAM" id="SSF81383">
    <property type="entry name" value="F-box domain"/>
    <property type="match status" value="1"/>
</dbReference>
<comment type="caution">
    <text evidence="3">The sequence shown here is derived from an EMBL/GenBank/DDBJ whole genome shotgun (WGS) entry which is preliminary data.</text>
</comment>
<name>A0A815IB49_9BILA</name>
<feature type="transmembrane region" description="Helical" evidence="1">
    <location>
        <begin position="288"/>
        <end position="308"/>
    </location>
</feature>
<accession>A0A815IB49</accession>
<feature type="domain" description="F-box" evidence="2">
    <location>
        <begin position="27"/>
        <end position="75"/>
    </location>
</feature>
<protein>
    <recommendedName>
        <fullName evidence="2">F-box domain-containing protein</fullName>
    </recommendedName>
</protein>
<keyword evidence="1" id="KW-0812">Transmembrane</keyword>
<dbReference type="CDD" id="cd09917">
    <property type="entry name" value="F-box_SF"/>
    <property type="match status" value="1"/>
</dbReference>
<evidence type="ECO:0000313" key="4">
    <source>
        <dbReference type="Proteomes" id="UP000663891"/>
    </source>
</evidence>
<keyword evidence="1" id="KW-0472">Membrane</keyword>
<dbReference type="Proteomes" id="UP000663891">
    <property type="component" value="Unassembled WGS sequence"/>
</dbReference>
<dbReference type="PROSITE" id="PS50181">
    <property type="entry name" value="FBOX"/>
    <property type="match status" value="1"/>
</dbReference>
<keyword evidence="1" id="KW-1133">Transmembrane helix</keyword>
<evidence type="ECO:0000256" key="1">
    <source>
        <dbReference type="SAM" id="Phobius"/>
    </source>
</evidence>
<evidence type="ECO:0000259" key="2">
    <source>
        <dbReference type="PROSITE" id="PS50181"/>
    </source>
</evidence>
<feature type="transmembrane region" description="Helical" evidence="1">
    <location>
        <begin position="255"/>
        <end position="276"/>
    </location>
</feature>
<dbReference type="Pfam" id="PF00646">
    <property type="entry name" value="F-box"/>
    <property type="match status" value="1"/>
</dbReference>
<feature type="transmembrane region" description="Helical" evidence="1">
    <location>
        <begin position="328"/>
        <end position="345"/>
    </location>
</feature>
<dbReference type="InterPro" id="IPR036047">
    <property type="entry name" value="F-box-like_dom_sf"/>
</dbReference>
<dbReference type="OrthoDB" id="9982932at2759"/>
<dbReference type="InterPro" id="IPR001810">
    <property type="entry name" value="F-box_dom"/>
</dbReference>
<reference evidence="3" key="1">
    <citation type="submission" date="2021-02" db="EMBL/GenBank/DDBJ databases">
        <authorList>
            <person name="Nowell W R."/>
        </authorList>
    </citation>
    <scope>NUCLEOTIDE SEQUENCE</scope>
</reference>
<evidence type="ECO:0000313" key="3">
    <source>
        <dbReference type="EMBL" id="CAF1363365.1"/>
    </source>
</evidence>
<proteinExistence type="predicted"/>
<dbReference type="EMBL" id="CAJNON010000723">
    <property type="protein sequence ID" value="CAF1363365.1"/>
    <property type="molecule type" value="Genomic_DNA"/>
</dbReference>